<dbReference type="Proteomes" id="UP001501509">
    <property type="component" value="Unassembled WGS sequence"/>
</dbReference>
<dbReference type="InterPro" id="IPR040632">
    <property type="entry name" value="Sulfotransfer_4"/>
</dbReference>
<dbReference type="RefSeq" id="WP_344547518.1">
    <property type="nucleotide sequence ID" value="NZ_BAAATD010000014.1"/>
</dbReference>
<name>A0ABN3QKY2_9ACTN</name>
<dbReference type="Gene3D" id="3.40.50.300">
    <property type="entry name" value="P-loop containing nucleotide triphosphate hydrolases"/>
    <property type="match status" value="1"/>
</dbReference>
<sequence length="207" mass="23175">MEVIGVGMGRTGTLSLKHALERLGFGPCYHMVEIQREPERGRAWLDATEGRPVDWGEVFRGYRSTVDFPGRSFWRELTAYYPRAKVLLSVRDPRQWYESAMATIYNPANAAEPGPIDRAWRRRFRHDFGCAPEDGERVIAGFRAHTAAVQRTIPAGRLLTYEIGQGWEPLCAFLGVEVPGEPFPHLNDRSTYLPPGSAGFPLAGPAC</sequence>
<reference evidence="1 2" key="1">
    <citation type="journal article" date="2019" name="Int. J. Syst. Evol. Microbiol.">
        <title>The Global Catalogue of Microorganisms (GCM) 10K type strain sequencing project: providing services to taxonomists for standard genome sequencing and annotation.</title>
        <authorList>
            <consortium name="The Broad Institute Genomics Platform"/>
            <consortium name="The Broad Institute Genome Sequencing Center for Infectious Disease"/>
            <person name="Wu L."/>
            <person name="Ma J."/>
        </authorList>
    </citation>
    <scope>NUCLEOTIDE SEQUENCE [LARGE SCALE GENOMIC DNA]</scope>
    <source>
        <strain evidence="1 2">JCM 6833</strain>
    </source>
</reference>
<gene>
    <name evidence="1" type="ORF">GCM10010411_77910</name>
</gene>
<keyword evidence="2" id="KW-1185">Reference proteome</keyword>
<dbReference type="InterPro" id="IPR027417">
    <property type="entry name" value="P-loop_NTPase"/>
</dbReference>
<dbReference type="Pfam" id="PF17784">
    <property type="entry name" value="Sulfotransfer_4"/>
    <property type="match status" value="1"/>
</dbReference>
<proteinExistence type="predicted"/>
<evidence type="ECO:0000313" key="2">
    <source>
        <dbReference type="Proteomes" id="UP001501509"/>
    </source>
</evidence>
<dbReference type="EMBL" id="BAAATD010000014">
    <property type="protein sequence ID" value="GAA2628886.1"/>
    <property type="molecule type" value="Genomic_DNA"/>
</dbReference>
<dbReference type="PANTHER" id="PTHR36978:SF4">
    <property type="entry name" value="P-LOOP CONTAINING NUCLEOSIDE TRIPHOSPHATE HYDROLASE PROTEIN"/>
    <property type="match status" value="1"/>
</dbReference>
<accession>A0ABN3QKY2</accession>
<evidence type="ECO:0000313" key="1">
    <source>
        <dbReference type="EMBL" id="GAA2628886.1"/>
    </source>
</evidence>
<organism evidence="1 2">
    <name type="scientific">Actinomadura fulvescens</name>
    <dbReference type="NCBI Taxonomy" id="46160"/>
    <lineage>
        <taxon>Bacteria</taxon>
        <taxon>Bacillati</taxon>
        <taxon>Actinomycetota</taxon>
        <taxon>Actinomycetes</taxon>
        <taxon>Streptosporangiales</taxon>
        <taxon>Thermomonosporaceae</taxon>
        <taxon>Actinomadura</taxon>
    </lineage>
</organism>
<protein>
    <submittedName>
        <fullName evidence="1">Sulfotransferase family protein</fullName>
    </submittedName>
</protein>
<dbReference type="SUPFAM" id="SSF52540">
    <property type="entry name" value="P-loop containing nucleoside triphosphate hydrolases"/>
    <property type="match status" value="1"/>
</dbReference>
<comment type="caution">
    <text evidence="1">The sequence shown here is derived from an EMBL/GenBank/DDBJ whole genome shotgun (WGS) entry which is preliminary data.</text>
</comment>
<dbReference type="PANTHER" id="PTHR36978">
    <property type="entry name" value="P-LOOP CONTAINING NUCLEOTIDE TRIPHOSPHATE HYDROLASE"/>
    <property type="match status" value="1"/>
</dbReference>